<dbReference type="EMBL" id="BX284601">
    <property type="protein sequence ID" value="CAB60385.2"/>
    <property type="molecule type" value="Genomic_DNA"/>
</dbReference>
<dbReference type="PANTHER" id="PTHR12395">
    <property type="entry name" value="DOM-3 RELATED"/>
    <property type="match status" value="1"/>
</dbReference>
<evidence type="ECO:0000313" key="2">
    <source>
        <dbReference type="EMBL" id="CAB60385.2"/>
    </source>
</evidence>
<keyword evidence="1" id="KW-0539">Nucleus</keyword>
<comment type="cofactor">
    <cofactor evidence="1">
        <name>a divalent metal cation</name>
        <dbReference type="ChEBI" id="CHEBI:60240"/>
    </cofactor>
</comment>
<keyword evidence="1" id="KW-0547">Nucleotide-binding</keyword>
<gene>
    <name evidence="2" type="ORF">CELE_Y47H10A.3</name>
    <name evidence="2 4" type="ORF">Y47H10A.3</name>
</gene>
<dbReference type="GO" id="GO:0034353">
    <property type="term" value="F:mRNA 5'-diphosphatase activity"/>
    <property type="evidence" value="ECO:0000318"/>
    <property type="project" value="GO_Central"/>
</dbReference>
<evidence type="ECO:0000256" key="1">
    <source>
        <dbReference type="RuleBase" id="RU367113"/>
    </source>
</evidence>
<dbReference type="GO" id="GO:0110155">
    <property type="term" value="P:NAD-cap decapping"/>
    <property type="evidence" value="ECO:0000318"/>
    <property type="project" value="GO_Central"/>
</dbReference>
<dbReference type="OMA" id="WEAKSIL"/>
<dbReference type="InterPro" id="IPR039039">
    <property type="entry name" value="RAI1-like_fam"/>
</dbReference>
<protein>
    <recommendedName>
        <fullName evidence="1">Decapping nuclease</fullName>
        <ecNumber evidence="1">3.6.1.-</ecNumber>
    </recommendedName>
</protein>
<dbReference type="eggNOG" id="ENOG502SH3D">
    <property type="taxonomic scope" value="Eukaryota"/>
</dbReference>
<dbReference type="GO" id="GO:0005829">
    <property type="term" value="C:cytosol"/>
    <property type="evidence" value="ECO:0000318"/>
    <property type="project" value="GO_Central"/>
</dbReference>
<keyword evidence="1" id="KW-0479">Metal-binding</keyword>
<dbReference type="HOGENOM" id="CLU_046467_0_0_1"/>
<evidence type="ECO:0000313" key="3">
    <source>
        <dbReference type="Proteomes" id="UP000001940"/>
    </source>
</evidence>
<dbReference type="AlphaFoldDB" id="Q9U2B6"/>
<dbReference type="PhylomeDB" id="Q9U2B6"/>
<comment type="subcellular location">
    <subcellularLocation>
        <location evidence="1">Nucleus</location>
    </subcellularLocation>
</comment>
<keyword evidence="1" id="KW-0378">Hydrolase</keyword>
<organism evidence="2 3">
    <name type="scientific">Caenorhabditis elegans</name>
    <dbReference type="NCBI Taxonomy" id="6239"/>
    <lineage>
        <taxon>Eukaryota</taxon>
        <taxon>Metazoa</taxon>
        <taxon>Ecdysozoa</taxon>
        <taxon>Nematoda</taxon>
        <taxon>Chromadorea</taxon>
        <taxon>Rhabditida</taxon>
        <taxon>Rhabditina</taxon>
        <taxon>Rhabditomorpha</taxon>
        <taxon>Rhabditoidea</taxon>
        <taxon>Rhabditidae</taxon>
        <taxon>Peloderinae</taxon>
        <taxon>Caenorhabditis</taxon>
    </lineage>
</organism>
<dbReference type="GO" id="GO:0005634">
    <property type="term" value="C:nucleus"/>
    <property type="evidence" value="ECO:0000318"/>
    <property type="project" value="GO_Central"/>
</dbReference>
<dbReference type="GO" id="GO:0000956">
    <property type="term" value="P:nuclear-transcribed mRNA catabolic process"/>
    <property type="evidence" value="ECO:0000318"/>
    <property type="project" value="GO_Central"/>
</dbReference>
<dbReference type="Bgee" id="WBGene00012959">
    <property type="expression patterns" value="Expressed in material anatomical entity and 2 other cell types or tissues"/>
</dbReference>
<dbReference type="UCSC" id="Y47H10A.3">
    <property type="organism name" value="c. elegans"/>
</dbReference>
<dbReference type="CTD" id="190008"/>
<dbReference type="SMR" id="Q9U2B6"/>
<dbReference type="AGR" id="WB:WBGene00012959"/>
<keyword evidence="3" id="KW-1185">Reference proteome</keyword>
<dbReference type="STRING" id="6239.Y47H10A.3.1"/>
<reference evidence="2 3" key="1">
    <citation type="journal article" date="1998" name="Science">
        <title>Genome sequence of the nematode C. elegans: a platform for investigating biology.</title>
        <authorList>
            <consortium name="The C. elegans sequencing consortium"/>
            <person name="Sulson J.E."/>
            <person name="Waterston R."/>
        </authorList>
    </citation>
    <scope>NUCLEOTIDE SEQUENCE [LARGE SCALE GENOMIC DNA]</scope>
    <source>
        <strain evidence="2 3">Bristol N2</strain>
    </source>
</reference>
<evidence type="ECO:0000313" key="4">
    <source>
        <dbReference type="WormBase" id="Y47H10A.3"/>
    </source>
</evidence>
<dbReference type="GO" id="GO:0046872">
    <property type="term" value="F:metal ion binding"/>
    <property type="evidence" value="ECO:0007669"/>
    <property type="project" value="UniProtKB-KW"/>
</dbReference>
<dbReference type="GeneID" id="190008"/>
<proteinExistence type="evidence at protein level"/>
<dbReference type="OrthoDB" id="5872150at2759"/>
<dbReference type="PaxDb" id="6239-Y47H10A.3"/>
<dbReference type="FunCoup" id="Q9U2B6">
    <property type="interactions" value="173"/>
</dbReference>
<dbReference type="Proteomes" id="UP000001940">
    <property type="component" value="Chromosome I"/>
</dbReference>
<keyword evidence="5" id="KW-1267">Proteomics identification</keyword>
<dbReference type="GO" id="GO:0000166">
    <property type="term" value="F:nucleotide binding"/>
    <property type="evidence" value="ECO:0007669"/>
    <property type="project" value="UniProtKB-KW"/>
</dbReference>
<dbReference type="PeptideAtlas" id="Q9U2B6"/>
<dbReference type="KEGG" id="cel:CELE_Y47H10A.3"/>
<comment type="function">
    <text evidence="1">Decapping enzyme for NAD-capped RNAs: specifically hydrolyzes the nicotinamide adenine dinucleotide (NAD) cap from a subset of RNAs by removing the entire NAD moiety from the 5'-end of an NAD-capped RNA.</text>
</comment>
<dbReference type="RefSeq" id="NP_493054.2">
    <property type="nucleotide sequence ID" value="NM_060653.2"/>
</dbReference>
<dbReference type="InParanoid" id="Q9U2B6"/>
<dbReference type="EC" id="3.6.1.-" evidence="1"/>
<keyword evidence="1" id="KW-0540">Nuclease</keyword>
<name>Q9U2B6_CAEEL</name>
<keyword evidence="1" id="KW-0694">RNA-binding</keyword>
<dbReference type="GO" id="GO:0004518">
    <property type="term" value="F:nuclease activity"/>
    <property type="evidence" value="ECO:0007669"/>
    <property type="project" value="UniProtKB-KW"/>
</dbReference>
<evidence type="ECO:0007829" key="5">
    <source>
        <dbReference type="PeptideAtlas" id="Q9U2B6"/>
    </source>
</evidence>
<comment type="similarity">
    <text evidence="1">Belongs to the DXO/Dom3Z family.</text>
</comment>
<dbReference type="WormBase" id="Y47H10A.3">
    <property type="protein sequence ID" value="CE34512"/>
    <property type="gene ID" value="WBGene00012959"/>
</dbReference>
<sequence>MNLTKIKVTTIGYYHRDGDMHVTPGLLPKKLNTTCLKPFKSKEEFPNMNIEVLDSGKGELMMESLLDYVHQTNCLTTVKPDFVTNKQLLVVIAGSGPAVIFAYQRNGIIFILKYTEEQTSTINKGGVFEHFCTKTRDEEQLEPDETVRKAVFTAEIPRGNGDTFKVMYSGQIDAIDDEENRQHYELKVFSGGLNEYFWKKRSLQTYWQAFFGNVPVLIIGSRTGLYERDPKTMPPNSWPPFSVYYVQKLKRDRIPSTAAVRARRERMDQVPKWRPSEGEENVRSFLNLVKDQMKNDEDSFIFSKSEDDSNWKFCRDEEFVSKFRDVVLHFIDF</sequence>
<dbReference type="GO" id="GO:0003723">
    <property type="term" value="F:RNA binding"/>
    <property type="evidence" value="ECO:0007669"/>
    <property type="project" value="UniProtKB-KW"/>
</dbReference>
<accession>Q9U2B6</accession>
<dbReference type="PANTHER" id="PTHR12395:SF12">
    <property type="entry name" value="DECAPPING NUCLEASE"/>
    <property type="match status" value="1"/>
</dbReference>